<dbReference type="InterPro" id="IPR006149">
    <property type="entry name" value="EB_dom"/>
</dbReference>
<dbReference type="Pfam" id="PF01683">
    <property type="entry name" value="EB"/>
    <property type="match status" value="1"/>
</dbReference>
<feature type="signal peptide" evidence="1">
    <location>
        <begin position="1"/>
        <end position="16"/>
    </location>
</feature>
<evidence type="ECO:0000313" key="4">
    <source>
        <dbReference type="Proteomes" id="UP001177023"/>
    </source>
</evidence>
<organism evidence="3 4">
    <name type="scientific">Mesorhabditis spiculigera</name>
    <dbReference type="NCBI Taxonomy" id="96644"/>
    <lineage>
        <taxon>Eukaryota</taxon>
        <taxon>Metazoa</taxon>
        <taxon>Ecdysozoa</taxon>
        <taxon>Nematoda</taxon>
        <taxon>Chromadorea</taxon>
        <taxon>Rhabditida</taxon>
        <taxon>Rhabditina</taxon>
        <taxon>Rhabditomorpha</taxon>
        <taxon>Rhabditoidea</taxon>
        <taxon>Rhabditidae</taxon>
        <taxon>Mesorhabditinae</taxon>
        <taxon>Mesorhabditis</taxon>
    </lineage>
</organism>
<feature type="chain" id="PRO_5041294054" description="EB domain-containing protein" evidence="1">
    <location>
        <begin position="17"/>
        <end position="192"/>
    </location>
</feature>
<keyword evidence="1" id="KW-0732">Signal</keyword>
<evidence type="ECO:0000313" key="3">
    <source>
        <dbReference type="EMBL" id="CAJ0581200.1"/>
    </source>
</evidence>
<evidence type="ECO:0000256" key="1">
    <source>
        <dbReference type="SAM" id="SignalP"/>
    </source>
</evidence>
<evidence type="ECO:0000259" key="2">
    <source>
        <dbReference type="Pfam" id="PF01683"/>
    </source>
</evidence>
<feature type="domain" description="EB" evidence="2">
    <location>
        <begin position="73"/>
        <end position="112"/>
    </location>
</feature>
<sequence length="192" mass="19297">MYKLLTFASFVAVVVGQYGPPGGCAGGCVGESACVSGACQCYQPALVYQPAVGCVAYPPIPMGPAPVVVPRLIPQALPGAPCEPGVECTGGSVCSLGICVCPPELVQEGTVCVARTVYGIVPPPVIPVPVLPPPMALIPVGAACAPSRPACVRGAACGPAGICQCAQGYFPTPAGACLGRRRTRVSGFEYKH</sequence>
<gene>
    <name evidence="3" type="ORF">MSPICULIGERA_LOCUS19366</name>
</gene>
<name>A0AA36D6Y2_9BILA</name>
<protein>
    <recommendedName>
        <fullName evidence="2">EB domain-containing protein</fullName>
    </recommendedName>
</protein>
<comment type="caution">
    <text evidence="3">The sequence shown here is derived from an EMBL/GenBank/DDBJ whole genome shotgun (WGS) entry which is preliminary data.</text>
</comment>
<dbReference type="EMBL" id="CATQJA010002662">
    <property type="protein sequence ID" value="CAJ0581200.1"/>
    <property type="molecule type" value="Genomic_DNA"/>
</dbReference>
<keyword evidence="4" id="KW-1185">Reference proteome</keyword>
<accession>A0AA36D6Y2</accession>
<proteinExistence type="predicted"/>
<dbReference type="Proteomes" id="UP001177023">
    <property type="component" value="Unassembled WGS sequence"/>
</dbReference>
<dbReference type="AlphaFoldDB" id="A0AA36D6Y2"/>
<reference evidence="3" key="1">
    <citation type="submission" date="2023-06" db="EMBL/GenBank/DDBJ databases">
        <authorList>
            <person name="Delattre M."/>
        </authorList>
    </citation>
    <scope>NUCLEOTIDE SEQUENCE</scope>
    <source>
        <strain evidence="3">AF72</strain>
    </source>
</reference>
<feature type="non-terminal residue" evidence="3">
    <location>
        <position position="1"/>
    </location>
</feature>